<organism evidence="1">
    <name type="scientific">Picea sitchensis</name>
    <name type="common">Sitka spruce</name>
    <name type="synonym">Pinus sitchensis</name>
    <dbReference type="NCBI Taxonomy" id="3332"/>
    <lineage>
        <taxon>Eukaryota</taxon>
        <taxon>Viridiplantae</taxon>
        <taxon>Streptophyta</taxon>
        <taxon>Embryophyta</taxon>
        <taxon>Tracheophyta</taxon>
        <taxon>Spermatophyta</taxon>
        <taxon>Pinopsida</taxon>
        <taxon>Pinidae</taxon>
        <taxon>Conifers I</taxon>
        <taxon>Pinales</taxon>
        <taxon>Pinaceae</taxon>
        <taxon>Picea</taxon>
    </lineage>
</organism>
<proteinExistence type="evidence at transcript level"/>
<reference evidence="1" key="1">
    <citation type="journal article" date="2008" name="BMC Genomics">
        <title>A conifer genomics resource of 200,000 spruce (Picea spp.) ESTs and 6,464 high-quality, sequence-finished full-length cDNAs for Sitka spruce (Picea sitchensis).</title>
        <authorList>
            <person name="Ralph S.G."/>
            <person name="Chun H.J."/>
            <person name="Kolosova N."/>
            <person name="Cooper D."/>
            <person name="Oddy C."/>
            <person name="Ritland C.E."/>
            <person name="Kirkpatrick R."/>
            <person name="Moore R."/>
            <person name="Barber S."/>
            <person name="Holt R.A."/>
            <person name="Jones S.J."/>
            <person name="Marra M.A."/>
            <person name="Douglas C.J."/>
            <person name="Ritland K."/>
            <person name="Bohlmann J."/>
        </authorList>
    </citation>
    <scope>NUCLEOTIDE SEQUENCE</scope>
    <source>
        <tissue evidence="1">Green portion of the leader tissue</tissue>
    </source>
</reference>
<sequence length="44" mass="5347">MQAKFLCSPEPDAMWRSECEFCRLNYIRLSWYCKVVTLFQVLLQ</sequence>
<dbReference type="AlphaFoldDB" id="A9NPI8"/>
<evidence type="ECO:0000313" key="1">
    <source>
        <dbReference type="EMBL" id="ABK22549.1"/>
    </source>
</evidence>
<protein>
    <submittedName>
        <fullName evidence="1">Uncharacterized protein</fullName>
    </submittedName>
</protein>
<dbReference type="EMBL" id="EF083198">
    <property type="protein sequence ID" value="ABK22549.1"/>
    <property type="molecule type" value="mRNA"/>
</dbReference>
<accession>A9NPI8</accession>
<name>A9NPI8_PICSI</name>